<name>T0QH73_SAPDV</name>
<evidence type="ECO:0000256" key="1">
    <source>
        <dbReference type="SAM" id="MobiDB-lite"/>
    </source>
</evidence>
<reference evidence="2 3" key="1">
    <citation type="submission" date="2012-04" db="EMBL/GenBank/DDBJ databases">
        <title>The Genome Sequence of Saprolegnia declina VS20.</title>
        <authorList>
            <consortium name="The Broad Institute Genome Sequencing Platform"/>
            <person name="Russ C."/>
            <person name="Nusbaum C."/>
            <person name="Tyler B."/>
            <person name="van West P."/>
            <person name="Dieguez-Uribeondo J."/>
            <person name="de Bruijn I."/>
            <person name="Tripathy S."/>
            <person name="Jiang R."/>
            <person name="Young S.K."/>
            <person name="Zeng Q."/>
            <person name="Gargeya S."/>
            <person name="Fitzgerald M."/>
            <person name="Haas B."/>
            <person name="Abouelleil A."/>
            <person name="Alvarado L."/>
            <person name="Arachchi H.M."/>
            <person name="Berlin A."/>
            <person name="Chapman S.B."/>
            <person name="Goldberg J."/>
            <person name="Griggs A."/>
            <person name="Gujja S."/>
            <person name="Hansen M."/>
            <person name="Howarth C."/>
            <person name="Imamovic A."/>
            <person name="Larimer J."/>
            <person name="McCowen C."/>
            <person name="Montmayeur A."/>
            <person name="Murphy C."/>
            <person name="Neiman D."/>
            <person name="Pearson M."/>
            <person name="Priest M."/>
            <person name="Roberts A."/>
            <person name="Saif S."/>
            <person name="Shea T."/>
            <person name="Sisk P."/>
            <person name="Sykes S."/>
            <person name="Wortman J."/>
            <person name="Nusbaum C."/>
            <person name="Birren B."/>
        </authorList>
    </citation>
    <scope>NUCLEOTIDE SEQUENCE [LARGE SCALE GENOMIC DNA]</scope>
    <source>
        <strain evidence="2 3">VS20</strain>
    </source>
</reference>
<evidence type="ECO:0000313" key="2">
    <source>
        <dbReference type="EMBL" id="EQC37319.1"/>
    </source>
</evidence>
<keyword evidence="3" id="KW-1185">Reference proteome</keyword>
<organism evidence="2 3">
    <name type="scientific">Saprolegnia diclina (strain VS20)</name>
    <dbReference type="NCBI Taxonomy" id="1156394"/>
    <lineage>
        <taxon>Eukaryota</taxon>
        <taxon>Sar</taxon>
        <taxon>Stramenopiles</taxon>
        <taxon>Oomycota</taxon>
        <taxon>Saprolegniomycetes</taxon>
        <taxon>Saprolegniales</taxon>
        <taxon>Saprolegniaceae</taxon>
        <taxon>Saprolegnia</taxon>
    </lineage>
</organism>
<accession>T0QH73</accession>
<dbReference type="CDD" id="cd14686">
    <property type="entry name" value="bZIP"/>
    <property type="match status" value="1"/>
</dbReference>
<sequence length="396" mass="44859">MEPSVEPAAYCTAMRTRSSSTKAPPALPPAIENMDDFLLDLPSINKMLVSSEASSSSDETTTKTDASVGPYSRQHRYRQRQKDERKFLRDQVESLTTQLEALRNAKTTENESSEWETVARSQKAYAHQAAQENARLKRALEDQLRLAGSLQQILSKRPRLMRFPTMDSTRRRLRTMPIDPTMREAAFHTLMDDTYAQVELIMRTKGLATAPDGHQSITLDTTTSNETIGIDCMGVRIMASDYIASAQKCWAIWCEPETRAPLDNVQIDIKILDRFGPDATYFQDVGSCGHDKPYLVMLSGMKRYCEKDRVVIVMKTFLDDEAYPPPQDMFIGDHTALFVLERLDDGTCRRRSCLLGYLPIQSVEIAPFADQPSMMVCDYVLHHTREVSKALESFMS</sequence>
<dbReference type="VEuPathDB" id="FungiDB:SDRG_05540"/>
<dbReference type="OrthoDB" id="68510at2759"/>
<feature type="region of interest" description="Disordered" evidence="1">
    <location>
        <begin position="50"/>
        <end position="84"/>
    </location>
</feature>
<dbReference type="OMA" id="WCEPETR"/>
<dbReference type="STRING" id="1156394.T0QH73"/>
<feature type="compositionally biased region" description="Low complexity" evidence="1">
    <location>
        <begin position="50"/>
        <end position="67"/>
    </location>
</feature>
<gene>
    <name evidence="2" type="ORF">SDRG_05540</name>
</gene>
<dbReference type="EMBL" id="JH767145">
    <property type="protein sequence ID" value="EQC37319.1"/>
    <property type="molecule type" value="Genomic_DNA"/>
</dbReference>
<dbReference type="Proteomes" id="UP000030762">
    <property type="component" value="Unassembled WGS sequence"/>
</dbReference>
<dbReference type="InParanoid" id="T0QH73"/>
<evidence type="ECO:0008006" key="4">
    <source>
        <dbReference type="Google" id="ProtNLM"/>
    </source>
</evidence>
<evidence type="ECO:0000313" key="3">
    <source>
        <dbReference type="Proteomes" id="UP000030762"/>
    </source>
</evidence>
<dbReference type="AlphaFoldDB" id="T0QH73"/>
<feature type="region of interest" description="Disordered" evidence="1">
    <location>
        <begin position="1"/>
        <end position="26"/>
    </location>
</feature>
<dbReference type="RefSeq" id="XP_008609481.1">
    <property type="nucleotide sequence ID" value="XM_008611259.1"/>
</dbReference>
<protein>
    <recommendedName>
        <fullName evidence="4">START domain-containing protein</fullName>
    </recommendedName>
</protein>
<proteinExistence type="predicted"/>
<dbReference type="GeneID" id="19946267"/>